<sequence>MLKLASPGTYCSVPAVVALDPGRPFSALSTDFVLAHRLPCRVDVSGDVAERTASGPFTVPTATGRFVCTYKLFLTCIVGADIVLGRDWLACTASPSHTAYLPDPVAFPGQCGVLWEPLPSGEVSLPVVCRTAAVGSPPGAVLDPLPARLAVGVVNIQDDAHICETRTGCSNERGHLRMESGQRADAQSSLVIGPTYHVDKPVTFCAWQQCIKSNSGTWLRSNLSYDTMVYLSILILHPGRCLHLSIMSPVQTVSPPMLVVTPEKRVTIQVFDGLTRTLCVGIS</sequence>
<gene>
    <name evidence="1" type="ORF">PsYK624_133150</name>
</gene>
<name>A0A9P3LJW8_9APHY</name>
<reference evidence="1 2" key="1">
    <citation type="submission" date="2021-08" db="EMBL/GenBank/DDBJ databases">
        <title>Draft Genome Sequence of Phanerochaete sordida strain YK-624.</title>
        <authorList>
            <person name="Mori T."/>
            <person name="Dohra H."/>
            <person name="Suzuki T."/>
            <person name="Kawagishi H."/>
            <person name="Hirai H."/>
        </authorList>
    </citation>
    <scope>NUCLEOTIDE SEQUENCE [LARGE SCALE GENOMIC DNA]</scope>
    <source>
        <strain evidence="1 2">YK-624</strain>
    </source>
</reference>
<dbReference type="EMBL" id="BPQB01000067">
    <property type="protein sequence ID" value="GJE97104.1"/>
    <property type="molecule type" value="Genomic_DNA"/>
</dbReference>
<organism evidence="1 2">
    <name type="scientific">Phanerochaete sordida</name>
    <dbReference type="NCBI Taxonomy" id="48140"/>
    <lineage>
        <taxon>Eukaryota</taxon>
        <taxon>Fungi</taxon>
        <taxon>Dikarya</taxon>
        <taxon>Basidiomycota</taxon>
        <taxon>Agaricomycotina</taxon>
        <taxon>Agaricomycetes</taxon>
        <taxon>Polyporales</taxon>
        <taxon>Phanerochaetaceae</taxon>
        <taxon>Phanerochaete</taxon>
    </lineage>
</organism>
<comment type="caution">
    <text evidence="1">The sequence shown here is derived from an EMBL/GenBank/DDBJ whole genome shotgun (WGS) entry which is preliminary data.</text>
</comment>
<evidence type="ECO:0000313" key="2">
    <source>
        <dbReference type="Proteomes" id="UP000703269"/>
    </source>
</evidence>
<proteinExistence type="predicted"/>
<dbReference type="AlphaFoldDB" id="A0A9P3LJW8"/>
<accession>A0A9P3LJW8</accession>
<dbReference type="Proteomes" id="UP000703269">
    <property type="component" value="Unassembled WGS sequence"/>
</dbReference>
<evidence type="ECO:0000313" key="1">
    <source>
        <dbReference type="EMBL" id="GJE97104.1"/>
    </source>
</evidence>
<keyword evidence="2" id="KW-1185">Reference proteome</keyword>
<protein>
    <submittedName>
        <fullName evidence="1">Uncharacterized protein</fullName>
    </submittedName>
</protein>